<proteinExistence type="predicted"/>
<name>A0A2H0PYP9_9BACT</name>
<sequence length="80" mass="9232">MERKKIKAVHDFDLLKLLGTLNISKDVKKKNKKCKFCRGIVTIKNIYALFPESGDIKIVCDKTECIKVLSQYLNQNKLCD</sequence>
<organism evidence="1 2">
    <name type="scientific">Candidatus Berkelbacteria bacterium CG11_big_fil_rev_8_21_14_0_20_42_15</name>
    <dbReference type="NCBI Taxonomy" id="1974517"/>
    <lineage>
        <taxon>Bacteria</taxon>
        <taxon>Candidatus Berkelbacteria</taxon>
    </lineage>
</organism>
<evidence type="ECO:0000313" key="1">
    <source>
        <dbReference type="EMBL" id="PIR27182.1"/>
    </source>
</evidence>
<reference evidence="1 2" key="1">
    <citation type="submission" date="2017-09" db="EMBL/GenBank/DDBJ databases">
        <title>Depth-based differentiation of microbial function through sediment-hosted aquifers and enrichment of novel symbionts in the deep terrestrial subsurface.</title>
        <authorList>
            <person name="Probst A.J."/>
            <person name="Ladd B."/>
            <person name="Jarett J.K."/>
            <person name="Geller-Mcgrath D.E."/>
            <person name="Sieber C.M."/>
            <person name="Emerson J.B."/>
            <person name="Anantharaman K."/>
            <person name="Thomas B.C."/>
            <person name="Malmstrom R."/>
            <person name="Stieglmeier M."/>
            <person name="Klingl A."/>
            <person name="Woyke T."/>
            <person name="Ryan C.M."/>
            <person name="Banfield J.F."/>
        </authorList>
    </citation>
    <scope>NUCLEOTIDE SEQUENCE [LARGE SCALE GENOMIC DNA]</scope>
    <source>
        <strain evidence="1">CG11_big_fil_rev_8_21_14_0_20_42_15</strain>
    </source>
</reference>
<gene>
    <name evidence="1" type="ORF">COV40_02315</name>
</gene>
<comment type="caution">
    <text evidence="1">The sequence shown here is derived from an EMBL/GenBank/DDBJ whole genome shotgun (WGS) entry which is preliminary data.</text>
</comment>
<dbReference type="EMBL" id="PCXF01000066">
    <property type="protein sequence ID" value="PIR27182.1"/>
    <property type="molecule type" value="Genomic_DNA"/>
</dbReference>
<protein>
    <submittedName>
        <fullName evidence="1">Uncharacterized protein</fullName>
    </submittedName>
</protein>
<accession>A0A2H0PYP9</accession>
<dbReference type="Proteomes" id="UP000231154">
    <property type="component" value="Unassembled WGS sequence"/>
</dbReference>
<dbReference type="AlphaFoldDB" id="A0A2H0PYP9"/>
<evidence type="ECO:0000313" key="2">
    <source>
        <dbReference type="Proteomes" id="UP000231154"/>
    </source>
</evidence>